<dbReference type="EMBL" id="BAAAMU010000013">
    <property type="protein sequence ID" value="GAA1626049.1"/>
    <property type="molecule type" value="Genomic_DNA"/>
</dbReference>
<evidence type="ECO:0000313" key="1">
    <source>
        <dbReference type="EMBL" id="GAA1626049.1"/>
    </source>
</evidence>
<protein>
    <recommendedName>
        <fullName evidence="3">Serine/threonine protein phosphatase</fullName>
    </recommendedName>
</protein>
<proteinExistence type="predicted"/>
<dbReference type="SUPFAM" id="SSF56112">
    <property type="entry name" value="Protein kinase-like (PK-like)"/>
    <property type="match status" value="1"/>
</dbReference>
<dbReference type="InterPro" id="IPR011009">
    <property type="entry name" value="Kinase-like_dom_sf"/>
</dbReference>
<name>A0ABN2F1A1_9ACTN</name>
<comment type="caution">
    <text evidence="1">The sequence shown here is derived from an EMBL/GenBank/DDBJ whole genome shotgun (WGS) entry which is preliminary data.</text>
</comment>
<sequence>MRTPPDMSRSARVRRHDEVASTLASYGDRRLGEALERARPLGAGIGGTSVLLDVGGVPVFAKRIPLTDLERRAGNERSTANLFGMPAFCQYGLTAFGSAGFGAWRELAAGEMTTEWVLTGRSAAFPLLYHWRVLPGAPPPADEHADVEAAVRYWECSAAVRERLHALAAASASIVLFQEFIPQRLDTWLAAQVAAGRDAATAAGAMIESCLLADVTFMNNEGLMHFDGHFANLLADGERLYLADFGLATSSRFDLSEQEIDFLGRNRTHDAGYALMRLVNWLVTAFCGVTAPPERNDFVRACAAGADPAGAPPSLAGAISRYAPVAALMNDFYWDLYGTSRTTPFPDDRIEHAMEVAAGVVRTPGPEGGAPAGSGGPAGG</sequence>
<keyword evidence="2" id="KW-1185">Reference proteome</keyword>
<dbReference type="Proteomes" id="UP001500064">
    <property type="component" value="Unassembled WGS sequence"/>
</dbReference>
<organism evidence="1 2">
    <name type="scientific">Nonomuraea maheshkhaliensis</name>
    <dbReference type="NCBI Taxonomy" id="419590"/>
    <lineage>
        <taxon>Bacteria</taxon>
        <taxon>Bacillati</taxon>
        <taxon>Actinomycetota</taxon>
        <taxon>Actinomycetes</taxon>
        <taxon>Streptosporangiales</taxon>
        <taxon>Streptosporangiaceae</taxon>
        <taxon>Nonomuraea</taxon>
    </lineage>
</organism>
<reference evidence="1 2" key="1">
    <citation type="journal article" date="2019" name="Int. J. Syst. Evol. Microbiol.">
        <title>The Global Catalogue of Microorganisms (GCM) 10K type strain sequencing project: providing services to taxonomists for standard genome sequencing and annotation.</title>
        <authorList>
            <consortium name="The Broad Institute Genomics Platform"/>
            <consortium name="The Broad Institute Genome Sequencing Center for Infectious Disease"/>
            <person name="Wu L."/>
            <person name="Ma J."/>
        </authorList>
    </citation>
    <scope>NUCLEOTIDE SEQUENCE [LARGE SCALE GENOMIC DNA]</scope>
    <source>
        <strain evidence="1 2">JCM 13929</strain>
    </source>
</reference>
<gene>
    <name evidence="1" type="ORF">GCM10009733_023410</name>
</gene>
<accession>A0ABN2F1A1</accession>
<evidence type="ECO:0008006" key="3">
    <source>
        <dbReference type="Google" id="ProtNLM"/>
    </source>
</evidence>
<evidence type="ECO:0000313" key="2">
    <source>
        <dbReference type="Proteomes" id="UP001500064"/>
    </source>
</evidence>